<dbReference type="InterPro" id="IPR014755">
    <property type="entry name" value="Cu-Rt/internalin_Ig-like"/>
</dbReference>
<keyword evidence="8" id="KW-1185">Reference proteome</keyword>
<keyword evidence="3 5" id="KW-0732">Signal</keyword>
<dbReference type="GO" id="GO:0005886">
    <property type="term" value="C:plasma membrane"/>
    <property type="evidence" value="ECO:0007669"/>
    <property type="project" value="TreeGrafter"/>
</dbReference>
<dbReference type="GO" id="GO:0030313">
    <property type="term" value="C:cell envelope"/>
    <property type="evidence" value="ECO:0007669"/>
    <property type="project" value="UniProtKB-SubCell"/>
</dbReference>
<evidence type="ECO:0000256" key="1">
    <source>
        <dbReference type="ARBA" id="ARBA00004196"/>
    </source>
</evidence>
<keyword evidence="4" id="KW-0186">Copper</keyword>
<evidence type="ECO:0000256" key="4">
    <source>
        <dbReference type="ARBA" id="ARBA00023008"/>
    </source>
</evidence>
<feature type="domain" description="CopC" evidence="6">
    <location>
        <begin position="29"/>
        <end position="124"/>
    </location>
</feature>
<feature type="chain" id="PRO_5020364988" evidence="5">
    <location>
        <begin position="29"/>
        <end position="125"/>
    </location>
</feature>
<dbReference type="Proteomes" id="UP000294200">
    <property type="component" value="Unassembled WGS sequence"/>
</dbReference>
<evidence type="ECO:0000259" key="6">
    <source>
        <dbReference type="Pfam" id="PF04234"/>
    </source>
</evidence>
<evidence type="ECO:0000256" key="5">
    <source>
        <dbReference type="SAM" id="SignalP"/>
    </source>
</evidence>
<sequence length="125" mass="13053">MKTPVGHLFLASSIALALSFGAVQTAFAHAHPKTETPAAGSTVDTSTKEVAIDFDEGLEPSFSSIVVTGATGKPVNDGRSTVAQSDDRHMVAALQPLSVGIYTVAWVAVAKDGHRTQGHYTFTVK</sequence>
<comment type="caution">
    <text evidence="7">The sequence shown here is derived from an EMBL/GenBank/DDBJ whole genome shotgun (WGS) entry which is preliminary data.</text>
</comment>
<dbReference type="InterPro" id="IPR032694">
    <property type="entry name" value="CopC/D"/>
</dbReference>
<reference evidence="7 8" key="1">
    <citation type="submission" date="2017-02" db="EMBL/GenBank/DDBJ databases">
        <title>Paraburkholderia sophoroidis sp. nov. and Paraburkholderia steynii sp. nov. rhizobial symbionts of the fynbos legume Hypocalyptus sophoroides.</title>
        <authorList>
            <person name="Steenkamp E.T."/>
            <person name="Beukes C.W."/>
            <person name="Van Zyl E."/>
            <person name="Avontuur J."/>
            <person name="Chan W.Y."/>
            <person name="Hassen A."/>
            <person name="Palmer M."/>
            <person name="Mthombeni L."/>
            <person name="Phalane F."/>
            <person name="Sereme K."/>
            <person name="Venter S.N."/>
        </authorList>
    </citation>
    <scope>NUCLEOTIDE SEQUENCE [LARGE SCALE GENOMIC DNA]</scope>
    <source>
        <strain evidence="7 8">HC1.1ba</strain>
    </source>
</reference>
<dbReference type="PANTHER" id="PTHR34820:SF4">
    <property type="entry name" value="INNER MEMBRANE PROTEIN YEBZ"/>
    <property type="match status" value="1"/>
</dbReference>
<dbReference type="SUPFAM" id="SSF81296">
    <property type="entry name" value="E set domains"/>
    <property type="match status" value="1"/>
</dbReference>
<comment type="subcellular location">
    <subcellularLocation>
        <location evidence="1">Cell envelope</location>
    </subcellularLocation>
</comment>
<organism evidence="7 8">
    <name type="scientific">Paraburkholderia steynii</name>
    <dbReference type="NCBI Taxonomy" id="1245441"/>
    <lineage>
        <taxon>Bacteria</taxon>
        <taxon>Pseudomonadati</taxon>
        <taxon>Pseudomonadota</taxon>
        <taxon>Betaproteobacteria</taxon>
        <taxon>Burkholderiales</taxon>
        <taxon>Burkholderiaceae</taxon>
        <taxon>Paraburkholderia</taxon>
    </lineage>
</organism>
<dbReference type="PANTHER" id="PTHR34820">
    <property type="entry name" value="INNER MEMBRANE PROTEIN YEBZ"/>
    <property type="match status" value="1"/>
</dbReference>
<evidence type="ECO:0000256" key="3">
    <source>
        <dbReference type="ARBA" id="ARBA00022729"/>
    </source>
</evidence>
<evidence type="ECO:0000313" key="8">
    <source>
        <dbReference type="Proteomes" id="UP000294200"/>
    </source>
</evidence>
<evidence type="ECO:0000256" key="2">
    <source>
        <dbReference type="ARBA" id="ARBA00022723"/>
    </source>
</evidence>
<feature type="signal peptide" evidence="5">
    <location>
        <begin position="1"/>
        <end position="28"/>
    </location>
</feature>
<evidence type="ECO:0000313" key="7">
    <source>
        <dbReference type="EMBL" id="TCG05251.1"/>
    </source>
</evidence>
<dbReference type="Pfam" id="PF04234">
    <property type="entry name" value="CopC"/>
    <property type="match status" value="1"/>
</dbReference>
<name>A0A4R0XGL3_9BURK</name>
<proteinExistence type="predicted"/>
<dbReference type="GO" id="GO:0042597">
    <property type="term" value="C:periplasmic space"/>
    <property type="evidence" value="ECO:0007669"/>
    <property type="project" value="InterPro"/>
</dbReference>
<dbReference type="InterPro" id="IPR007348">
    <property type="entry name" value="CopC_dom"/>
</dbReference>
<dbReference type="EMBL" id="MWML01000181">
    <property type="protein sequence ID" value="TCG05251.1"/>
    <property type="molecule type" value="Genomic_DNA"/>
</dbReference>
<protein>
    <submittedName>
        <fullName evidence="7">Copper resistance protein</fullName>
    </submittedName>
</protein>
<accession>A0A4R0XGL3</accession>
<dbReference type="GO" id="GO:0046688">
    <property type="term" value="P:response to copper ion"/>
    <property type="evidence" value="ECO:0007669"/>
    <property type="project" value="InterPro"/>
</dbReference>
<dbReference type="AlphaFoldDB" id="A0A4R0XGL3"/>
<keyword evidence="2" id="KW-0479">Metal-binding</keyword>
<dbReference type="Gene3D" id="2.60.40.1220">
    <property type="match status" value="1"/>
</dbReference>
<dbReference type="InterPro" id="IPR014756">
    <property type="entry name" value="Ig_E-set"/>
</dbReference>
<dbReference type="GO" id="GO:0005507">
    <property type="term" value="F:copper ion binding"/>
    <property type="evidence" value="ECO:0007669"/>
    <property type="project" value="InterPro"/>
</dbReference>
<gene>
    <name evidence="7" type="ORF">BZM27_35030</name>
</gene>
<dbReference type="GO" id="GO:0006825">
    <property type="term" value="P:copper ion transport"/>
    <property type="evidence" value="ECO:0007669"/>
    <property type="project" value="InterPro"/>
</dbReference>